<protein>
    <submittedName>
        <fullName evidence="1">Uncharacterized protein</fullName>
    </submittedName>
</protein>
<evidence type="ECO:0000313" key="1">
    <source>
        <dbReference type="EMBL" id="SFA86972.1"/>
    </source>
</evidence>
<evidence type="ECO:0000313" key="2">
    <source>
        <dbReference type="Proteomes" id="UP000199113"/>
    </source>
</evidence>
<proteinExistence type="predicted"/>
<dbReference type="STRING" id="748909.SAMN05192575_101939"/>
<dbReference type="AlphaFoldDB" id="A0A1I0WE24"/>
<reference evidence="1" key="1">
    <citation type="submission" date="2016-10" db="EMBL/GenBank/DDBJ databases">
        <authorList>
            <person name="de Groot N.N."/>
        </authorList>
    </citation>
    <scope>NUCLEOTIDE SEQUENCE [LARGE SCALE GENOMIC DNA]</scope>
    <source>
        <strain evidence="1">CGMCC 1.10697</strain>
    </source>
</reference>
<dbReference type="RefSeq" id="WP_198554486.1">
    <property type="nucleotide sequence ID" value="NZ_PJBV01000035.1"/>
</dbReference>
<dbReference type="EMBL" id="FOKC01000001">
    <property type="protein sequence ID" value="SFA86972.1"/>
    <property type="molecule type" value="Genomic_DNA"/>
</dbReference>
<dbReference type="Proteomes" id="UP000199113">
    <property type="component" value="Unassembled WGS sequence"/>
</dbReference>
<gene>
    <name evidence="1" type="ORF">SAMN05192575_101939</name>
</gene>
<name>A0A1I0WE24_9ACTN</name>
<sequence>MVTMRSGQAAQAALREEHWQEMERFGDFLTDEDLAALPQTIRDGLIGVRRPGGMRYPAFQIVNWGDGTKEVPPAWLQLVELLAPAGWNDEFLILWTSAPNAYLEGASPAQTIQSFPTEVTAELRYAAERAIPTRPGGPGSWQ</sequence>
<accession>A0A1I0WE24</accession>
<organism evidence="1 2">
    <name type="scientific">Nocardioides alpinus</name>
    <dbReference type="NCBI Taxonomy" id="748909"/>
    <lineage>
        <taxon>Bacteria</taxon>
        <taxon>Bacillati</taxon>
        <taxon>Actinomycetota</taxon>
        <taxon>Actinomycetes</taxon>
        <taxon>Propionibacteriales</taxon>
        <taxon>Nocardioidaceae</taxon>
        <taxon>Nocardioides</taxon>
    </lineage>
</organism>